<dbReference type="Proteomes" id="UP000719412">
    <property type="component" value="Unassembled WGS sequence"/>
</dbReference>
<proteinExistence type="predicted"/>
<feature type="compositionally biased region" description="Basic and acidic residues" evidence="1">
    <location>
        <begin position="51"/>
        <end position="84"/>
    </location>
</feature>
<name>A0A8J6LC37_TENMO</name>
<sequence length="100" mass="12251">MEGKSAGYYRNGEEKRKKQGEEGEKYYQRNGYASEEVERLKAKGRWMNVEPSERDKDTDKQERRERIKESSYNRKSGNEEGENRYWMEEEERRCKMCYEE</sequence>
<feature type="region of interest" description="Disordered" evidence="1">
    <location>
        <begin position="1"/>
        <end position="84"/>
    </location>
</feature>
<reference evidence="2" key="1">
    <citation type="journal article" date="2020" name="J Insects Food Feed">
        <title>The yellow mealworm (Tenebrio molitor) genome: a resource for the emerging insects as food and feed industry.</title>
        <authorList>
            <person name="Eriksson T."/>
            <person name="Andere A."/>
            <person name="Kelstrup H."/>
            <person name="Emery V."/>
            <person name="Picard C."/>
        </authorList>
    </citation>
    <scope>NUCLEOTIDE SEQUENCE</scope>
    <source>
        <strain evidence="2">Stoneville</strain>
        <tissue evidence="2">Whole head</tissue>
    </source>
</reference>
<keyword evidence="3" id="KW-1185">Reference proteome</keyword>
<organism evidence="2 3">
    <name type="scientific">Tenebrio molitor</name>
    <name type="common">Yellow mealworm beetle</name>
    <dbReference type="NCBI Taxonomy" id="7067"/>
    <lineage>
        <taxon>Eukaryota</taxon>
        <taxon>Metazoa</taxon>
        <taxon>Ecdysozoa</taxon>
        <taxon>Arthropoda</taxon>
        <taxon>Hexapoda</taxon>
        <taxon>Insecta</taxon>
        <taxon>Pterygota</taxon>
        <taxon>Neoptera</taxon>
        <taxon>Endopterygota</taxon>
        <taxon>Coleoptera</taxon>
        <taxon>Polyphaga</taxon>
        <taxon>Cucujiformia</taxon>
        <taxon>Tenebrionidae</taxon>
        <taxon>Tenebrio</taxon>
    </lineage>
</organism>
<protein>
    <submittedName>
        <fullName evidence="2">Uncharacterized protein</fullName>
    </submittedName>
</protein>
<evidence type="ECO:0000256" key="1">
    <source>
        <dbReference type="SAM" id="MobiDB-lite"/>
    </source>
</evidence>
<evidence type="ECO:0000313" key="3">
    <source>
        <dbReference type="Proteomes" id="UP000719412"/>
    </source>
</evidence>
<accession>A0A8J6LC37</accession>
<evidence type="ECO:0000313" key="2">
    <source>
        <dbReference type="EMBL" id="KAH0814118.1"/>
    </source>
</evidence>
<reference evidence="2" key="2">
    <citation type="submission" date="2021-08" db="EMBL/GenBank/DDBJ databases">
        <authorList>
            <person name="Eriksson T."/>
        </authorList>
    </citation>
    <scope>NUCLEOTIDE SEQUENCE</scope>
    <source>
        <strain evidence="2">Stoneville</strain>
        <tissue evidence="2">Whole head</tissue>
    </source>
</reference>
<gene>
    <name evidence="2" type="ORF">GEV33_008672</name>
</gene>
<comment type="caution">
    <text evidence="2">The sequence shown here is derived from an EMBL/GenBank/DDBJ whole genome shotgun (WGS) entry which is preliminary data.</text>
</comment>
<dbReference type="EMBL" id="JABDTM020024606">
    <property type="protein sequence ID" value="KAH0814118.1"/>
    <property type="molecule type" value="Genomic_DNA"/>
</dbReference>
<dbReference type="AlphaFoldDB" id="A0A8J6LC37"/>
<feature type="compositionally biased region" description="Basic and acidic residues" evidence="1">
    <location>
        <begin position="11"/>
        <end position="27"/>
    </location>
</feature>